<evidence type="ECO:0000256" key="12">
    <source>
        <dbReference type="PROSITE-ProRule" id="PRU00169"/>
    </source>
</evidence>
<evidence type="ECO:0000259" key="14">
    <source>
        <dbReference type="PROSITE" id="PS50110"/>
    </source>
</evidence>
<dbReference type="SUPFAM" id="SSF52172">
    <property type="entry name" value="CheY-like"/>
    <property type="match status" value="1"/>
</dbReference>
<protein>
    <recommendedName>
        <fullName evidence="3">histidine kinase</fullName>
        <ecNumber evidence="3">2.7.13.3</ecNumber>
    </recommendedName>
</protein>
<evidence type="ECO:0000256" key="3">
    <source>
        <dbReference type="ARBA" id="ARBA00012438"/>
    </source>
</evidence>
<evidence type="ECO:0000256" key="11">
    <source>
        <dbReference type="ARBA" id="ARBA00023136"/>
    </source>
</evidence>
<name>A0A2Z4G6Q2_9BACT</name>
<dbReference type="FunFam" id="3.30.565.10:FF:000010">
    <property type="entry name" value="Sensor histidine kinase RcsC"/>
    <property type="match status" value="1"/>
</dbReference>
<dbReference type="PRINTS" id="PR00344">
    <property type="entry name" value="BCTRLSENSOR"/>
</dbReference>
<dbReference type="SMART" id="SM00448">
    <property type="entry name" value="REC"/>
    <property type="match status" value="1"/>
</dbReference>
<dbReference type="GO" id="GO:0000155">
    <property type="term" value="F:phosphorelay sensor kinase activity"/>
    <property type="evidence" value="ECO:0007669"/>
    <property type="project" value="InterPro"/>
</dbReference>
<dbReference type="CDD" id="cd17546">
    <property type="entry name" value="REC_hyHK_CKI1_RcsC-like"/>
    <property type="match status" value="1"/>
</dbReference>
<dbReference type="InterPro" id="IPR003594">
    <property type="entry name" value="HATPase_dom"/>
</dbReference>
<keyword evidence="9" id="KW-1133">Transmembrane helix</keyword>
<dbReference type="InterPro" id="IPR036097">
    <property type="entry name" value="HisK_dim/P_sf"/>
</dbReference>
<evidence type="ECO:0000259" key="15">
    <source>
        <dbReference type="PROSITE" id="PS50112"/>
    </source>
</evidence>
<keyword evidence="5 12" id="KW-0597">Phosphoprotein</keyword>
<dbReference type="KEGG" id="als:DJ013_01015"/>
<dbReference type="SUPFAM" id="SSF55785">
    <property type="entry name" value="PYP-like sensor domain (PAS domain)"/>
    <property type="match status" value="4"/>
</dbReference>
<dbReference type="InterPro" id="IPR004358">
    <property type="entry name" value="Sig_transdc_His_kin-like_C"/>
</dbReference>
<evidence type="ECO:0000256" key="8">
    <source>
        <dbReference type="ARBA" id="ARBA00022840"/>
    </source>
</evidence>
<dbReference type="GO" id="GO:0005886">
    <property type="term" value="C:plasma membrane"/>
    <property type="evidence" value="ECO:0007669"/>
    <property type="project" value="UniProtKB-SubCell"/>
</dbReference>
<dbReference type="Gene3D" id="1.10.287.130">
    <property type="match status" value="1"/>
</dbReference>
<comment type="subcellular location">
    <subcellularLocation>
        <location evidence="2">Cell membrane</location>
        <topology evidence="2">Multi-pass membrane protein</topology>
    </subcellularLocation>
</comment>
<organism evidence="17 18">
    <name type="scientific">Arcticibacterium luteifluviistationis</name>
    <dbReference type="NCBI Taxonomy" id="1784714"/>
    <lineage>
        <taxon>Bacteria</taxon>
        <taxon>Pseudomonadati</taxon>
        <taxon>Bacteroidota</taxon>
        <taxon>Cytophagia</taxon>
        <taxon>Cytophagales</taxon>
        <taxon>Leadbetterellaceae</taxon>
        <taxon>Arcticibacterium</taxon>
    </lineage>
</organism>
<dbReference type="PROSITE" id="PS50113">
    <property type="entry name" value="PAC"/>
    <property type="match status" value="1"/>
</dbReference>
<dbReference type="EC" id="2.7.13.3" evidence="3"/>
<dbReference type="InterPro" id="IPR035965">
    <property type="entry name" value="PAS-like_dom_sf"/>
</dbReference>
<dbReference type="InterPro" id="IPR001789">
    <property type="entry name" value="Sig_transdc_resp-reg_receiver"/>
</dbReference>
<dbReference type="Gene3D" id="1.20.120.160">
    <property type="entry name" value="HPT domain"/>
    <property type="match status" value="1"/>
</dbReference>
<dbReference type="CDD" id="cd00082">
    <property type="entry name" value="HisKA"/>
    <property type="match status" value="1"/>
</dbReference>
<dbReference type="GO" id="GO:0005524">
    <property type="term" value="F:ATP binding"/>
    <property type="evidence" value="ECO:0007669"/>
    <property type="project" value="UniProtKB-KW"/>
</dbReference>
<dbReference type="PANTHER" id="PTHR45339:SF1">
    <property type="entry name" value="HYBRID SIGNAL TRANSDUCTION HISTIDINE KINASE J"/>
    <property type="match status" value="1"/>
</dbReference>
<evidence type="ECO:0000259" key="13">
    <source>
        <dbReference type="PROSITE" id="PS50109"/>
    </source>
</evidence>
<dbReference type="InterPro" id="IPR001610">
    <property type="entry name" value="PAC"/>
</dbReference>
<proteinExistence type="predicted"/>
<feature type="domain" description="PAS" evidence="15">
    <location>
        <begin position="144"/>
        <end position="206"/>
    </location>
</feature>
<feature type="domain" description="Histidine kinase" evidence="13">
    <location>
        <begin position="676"/>
        <end position="897"/>
    </location>
</feature>
<evidence type="ECO:0000256" key="9">
    <source>
        <dbReference type="ARBA" id="ARBA00022989"/>
    </source>
</evidence>
<dbReference type="InterPro" id="IPR013655">
    <property type="entry name" value="PAS_fold_3"/>
</dbReference>
<keyword evidence="4" id="KW-1003">Cell membrane</keyword>
<evidence type="ECO:0000256" key="4">
    <source>
        <dbReference type="ARBA" id="ARBA00022475"/>
    </source>
</evidence>
<comment type="catalytic activity">
    <reaction evidence="1">
        <text>ATP + protein L-histidine = ADP + protein N-phospho-L-histidine.</text>
        <dbReference type="EC" id="2.7.13.3"/>
    </reaction>
</comment>
<keyword evidence="6" id="KW-0812">Transmembrane</keyword>
<dbReference type="EMBL" id="CP029480">
    <property type="protein sequence ID" value="AWV96837.1"/>
    <property type="molecule type" value="Genomic_DNA"/>
</dbReference>
<evidence type="ECO:0000256" key="2">
    <source>
        <dbReference type="ARBA" id="ARBA00004651"/>
    </source>
</evidence>
<feature type="domain" description="PAC" evidence="16">
    <location>
        <begin position="482"/>
        <end position="534"/>
    </location>
</feature>
<dbReference type="SUPFAM" id="SSF47384">
    <property type="entry name" value="Homodimeric domain of signal transducing histidine kinase"/>
    <property type="match status" value="1"/>
</dbReference>
<reference evidence="17 18" key="1">
    <citation type="submission" date="2018-05" db="EMBL/GenBank/DDBJ databases">
        <title>Complete genome sequence of Arcticibacterium luteifluviistationis SM1504T, a cytophagaceae bacterium isolated from Arctic surface seawater.</title>
        <authorList>
            <person name="Li Y."/>
            <person name="Qin Q.-L."/>
        </authorList>
    </citation>
    <scope>NUCLEOTIDE SEQUENCE [LARGE SCALE GENOMIC DNA]</scope>
    <source>
        <strain evidence="17 18">SM1504</strain>
    </source>
</reference>
<dbReference type="SMART" id="SM00388">
    <property type="entry name" value="HisKA"/>
    <property type="match status" value="1"/>
</dbReference>
<dbReference type="Gene3D" id="3.40.50.2300">
    <property type="match status" value="1"/>
</dbReference>
<dbReference type="SMART" id="SM00387">
    <property type="entry name" value="HATPase_c"/>
    <property type="match status" value="1"/>
</dbReference>
<dbReference type="Gene3D" id="3.30.565.10">
    <property type="entry name" value="Histidine kinase-like ATPase, C-terminal domain"/>
    <property type="match status" value="1"/>
</dbReference>
<feature type="domain" description="PAS" evidence="15">
    <location>
        <begin position="392"/>
        <end position="437"/>
    </location>
</feature>
<dbReference type="SMART" id="SM00086">
    <property type="entry name" value="PAC"/>
    <property type="match status" value="4"/>
</dbReference>
<dbReference type="Pfam" id="PF00512">
    <property type="entry name" value="HisKA"/>
    <property type="match status" value="1"/>
</dbReference>
<keyword evidence="10" id="KW-0902">Two-component regulatory system</keyword>
<dbReference type="InterPro" id="IPR005467">
    <property type="entry name" value="His_kinase_dom"/>
</dbReference>
<evidence type="ECO:0000313" key="18">
    <source>
        <dbReference type="Proteomes" id="UP000249873"/>
    </source>
</evidence>
<dbReference type="Pfam" id="PF08447">
    <property type="entry name" value="PAS_3"/>
    <property type="match status" value="1"/>
</dbReference>
<dbReference type="PROSITE" id="PS50109">
    <property type="entry name" value="HIS_KIN"/>
    <property type="match status" value="1"/>
</dbReference>
<evidence type="ECO:0000259" key="16">
    <source>
        <dbReference type="PROSITE" id="PS50113"/>
    </source>
</evidence>
<keyword evidence="8" id="KW-0067">ATP-binding</keyword>
<evidence type="ECO:0000256" key="10">
    <source>
        <dbReference type="ARBA" id="ARBA00023012"/>
    </source>
</evidence>
<dbReference type="RefSeq" id="WP_111369939.1">
    <property type="nucleotide sequence ID" value="NZ_CP029480.1"/>
</dbReference>
<gene>
    <name evidence="17" type="ORF">DJ013_01015</name>
</gene>
<evidence type="ECO:0000256" key="7">
    <source>
        <dbReference type="ARBA" id="ARBA00022741"/>
    </source>
</evidence>
<keyword evidence="7" id="KW-0547">Nucleotide-binding</keyword>
<dbReference type="Pfam" id="PF13426">
    <property type="entry name" value="PAS_9"/>
    <property type="match status" value="1"/>
</dbReference>
<feature type="domain" description="PAS" evidence="15">
    <location>
        <begin position="535"/>
        <end position="605"/>
    </location>
</feature>
<evidence type="ECO:0000313" key="17">
    <source>
        <dbReference type="EMBL" id="AWV96837.1"/>
    </source>
</evidence>
<dbReference type="Pfam" id="PF00072">
    <property type="entry name" value="Response_reg"/>
    <property type="match status" value="1"/>
</dbReference>
<dbReference type="PANTHER" id="PTHR45339">
    <property type="entry name" value="HYBRID SIGNAL TRANSDUCTION HISTIDINE KINASE J"/>
    <property type="match status" value="1"/>
</dbReference>
<dbReference type="NCBIfam" id="TIGR00229">
    <property type="entry name" value="sensory_box"/>
    <property type="match status" value="3"/>
</dbReference>
<dbReference type="InterPro" id="IPR036890">
    <property type="entry name" value="HATPase_C_sf"/>
</dbReference>
<dbReference type="SUPFAM" id="SSF55874">
    <property type="entry name" value="ATPase domain of HSP90 chaperone/DNA topoisomerase II/histidine kinase"/>
    <property type="match status" value="1"/>
</dbReference>
<dbReference type="SMART" id="SM00091">
    <property type="entry name" value="PAS"/>
    <property type="match status" value="3"/>
</dbReference>
<feature type="domain" description="Response regulatory" evidence="14">
    <location>
        <begin position="919"/>
        <end position="1034"/>
    </location>
</feature>
<dbReference type="InterPro" id="IPR003661">
    <property type="entry name" value="HisK_dim/P_dom"/>
</dbReference>
<sequence>MSERKIKYQLSIEKILRGLPSKIGCKAVLLCSRLTGYRDCQTFDSKVDQKLIRKLNIPALQAFIETQEKKPSFSTIKNRVPELSFLKKDNSIKGLELVPISGGNGNKIGVLLIFTTTTSFDSSIIKVDLKKLAYELEACDEFSNLSFYENIFKKSSDMVMVAGTDGYIKRVNPAFRTLLWSEEELFNKKAIEFVHPKDLEAVKKAIAGINRKTNHLEFDARLKEKTGGYRKIEWVISLDVANQLVYGIGRDITKAEETKYELIRAKEMLEGTNRVAKIGGWEYNAVNESLFWTSITHEIHEVGEEYDININNGISFYKEGESLDKISKVFNLAVEQGIPFDVECEIITFKGNAKWVRSIGKPHFVNGNCIKVTGTFQDITKEKSTRLALESINNRMEAVLNASTETCIIATDLNGKITHFNSGSEILLGYTAKEIVGIYTPIIFYDAKELENQAQELSKDFGLMINSGIDSFRLRSKLGLPDNGEFTYITRDNERVNVKISVTPIRDKSDEIVGYLSVADDITEKKLWEKKILESEKRYRVFFDNSEVIMFTHDMNGNFNSMNSMGAKVIGIEMEEISQKSIIDIIPFKSKGSFPYYLKELEENGKAKGLMQVFNHSGREMTWMYNNVVIESAEGVKYVLGNVIDITDRIELERDLNESKKLAEYNARMKDLFLANMSHEIRTPMNAITGFARLLGDTKLDFEQDDYLKSIRTASSNLLNIINDILDFSKIESGEVNIESIDFSLKENVSNVERLLAPNAKAKNLNLMFDIGESVPQSLIGDPTRLNQILTNLISNAIKFTEQGFVKVEVKLFNESEDFSEVQFSVTDSGIGIPKDKVQVIFERFTQANTNTTRKYGGTGLGLSISKSLVELQNGTFFVESEEGMGSCFAFRIPFKKCIEEKGKTSIVEKTIFKHSGLKVLLVEDNILNQKLALKVLEKQGFIAKVAEDGKVAVEILAKEIFDVVLMDLQMPEMDGYQATEYIRETLKLDVPIISMTAHSLVGEKEKCIKVGMNDYLPKPFSQEQLYEKIITLTQNKQMEEKTVVSKPTYDLNYLRTMAEGNKEFEKDIINTSLVHIPDNLKLLFNAIRLLDLKEVSAVAHRLKSSFNVMGIDDQNLLKDFELKGIDDLSTLENMYIKLDDIYNQTRECLELELEEYYA</sequence>
<dbReference type="AlphaFoldDB" id="A0A2Z4G6Q2"/>
<accession>A0A2Z4G6Q2</accession>
<keyword evidence="11" id="KW-0472">Membrane</keyword>
<dbReference type="InterPro" id="IPR000700">
    <property type="entry name" value="PAS-assoc_C"/>
</dbReference>
<dbReference type="Proteomes" id="UP000249873">
    <property type="component" value="Chromosome"/>
</dbReference>
<dbReference type="SUPFAM" id="SSF47226">
    <property type="entry name" value="Histidine-containing phosphotransfer domain, HPT domain"/>
    <property type="match status" value="1"/>
</dbReference>
<evidence type="ECO:0000256" key="5">
    <source>
        <dbReference type="ARBA" id="ARBA00022553"/>
    </source>
</evidence>
<dbReference type="OrthoDB" id="9811889at2"/>
<dbReference type="Pfam" id="PF02518">
    <property type="entry name" value="HATPase_c"/>
    <property type="match status" value="1"/>
</dbReference>
<dbReference type="InterPro" id="IPR036641">
    <property type="entry name" value="HPT_dom_sf"/>
</dbReference>
<dbReference type="InterPro" id="IPR000014">
    <property type="entry name" value="PAS"/>
</dbReference>
<dbReference type="PROSITE" id="PS50110">
    <property type="entry name" value="RESPONSE_REGULATORY"/>
    <property type="match status" value="1"/>
</dbReference>
<evidence type="ECO:0000256" key="6">
    <source>
        <dbReference type="ARBA" id="ARBA00022692"/>
    </source>
</evidence>
<dbReference type="Gene3D" id="3.30.450.20">
    <property type="entry name" value="PAS domain"/>
    <property type="match status" value="4"/>
</dbReference>
<dbReference type="CDD" id="cd16922">
    <property type="entry name" value="HATPase_EvgS-ArcB-TorS-like"/>
    <property type="match status" value="1"/>
</dbReference>
<keyword evidence="18" id="KW-1185">Reference proteome</keyword>
<feature type="modified residue" description="4-aspartylphosphate" evidence="12">
    <location>
        <position position="968"/>
    </location>
</feature>
<dbReference type="InterPro" id="IPR011006">
    <property type="entry name" value="CheY-like_superfamily"/>
</dbReference>
<dbReference type="CDD" id="cd00130">
    <property type="entry name" value="PAS"/>
    <property type="match status" value="2"/>
</dbReference>
<evidence type="ECO:0000256" key="1">
    <source>
        <dbReference type="ARBA" id="ARBA00000085"/>
    </source>
</evidence>
<dbReference type="PROSITE" id="PS50112">
    <property type="entry name" value="PAS"/>
    <property type="match status" value="3"/>
</dbReference>